<gene>
    <name evidence="2" type="ORF">ACFPL4_23665</name>
</gene>
<keyword evidence="3" id="KW-1185">Reference proteome</keyword>
<proteinExistence type="predicted"/>
<sequence length="86" mass="9070">MTPRATPRTSSRPRAAHSDTGSAYAAPSAYPAARRAPAGHTRTHEPPGGRDESALAAAEPLARQQELRHLTHEAGITLRGARTPTP</sequence>
<dbReference type="GeneID" id="36317745"/>
<dbReference type="RefSeq" id="WP_106972770.1">
    <property type="nucleotide sequence ID" value="NZ_JBFAGR010000038.1"/>
</dbReference>
<dbReference type="EMBL" id="JBHSJE010000007">
    <property type="protein sequence ID" value="MFC4981318.1"/>
    <property type="molecule type" value="Genomic_DNA"/>
</dbReference>
<evidence type="ECO:0000256" key="1">
    <source>
        <dbReference type="SAM" id="MobiDB-lite"/>
    </source>
</evidence>
<protein>
    <submittedName>
        <fullName evidence="2">Uncharacterized protein</fullName>
    </submittedName>
</protein>
<dbReference type="Proteomes" id="UP001595908">
    <property type="component" value="Unassembled WGS sequence"/>
</dbReference>
<reference evidence="3" key="1">
    <citation type="journal article" date="2019" name="Int. J. Syst. Evol. Microbiol.">
        <title>The Global Catalogue of Microorganisms (GCM) 10K type strain sequencing project: providing services to taxonomists for standard genome sequencing and annotation.</title>
        <authorList>
            <consortium name="The Broad Institute Genomics Platform"/>
            <consortium name="The Broad Institute Genome Sequencing Center for Infectious Disease"/>
            <person name="Wu L."/>
            <person name="Ma J."/>
        </authorList>
    </citation>
    <scope>NUCLEOTIDE SEQUENCE [LARGE SCALE GENOMIC DNA]</scope>
    <source>
        <strain evidence="3">ICMP 257</strain>
    </source>
</reference>
<name>A0ABV9VCH7_STRAZ</name>
<organism evidence="2 3">
    <name type="scientific">Streptomyces atroolivaceus</name>
    <dbReference type="NCBI Taxonomy" id="66869"/>
    <lineage>
        <taxon>Bacteria</taxon>
        <taxon>Bacillati</taxon>
        <taxon>Actinomycetota</taxon>
        <taxon>Actinomycetes</taxon>
        <taxon>Kitasatosporales</taxon>
        <taxon>Streptomycetaceae</taxon>
        <taxon>Streptomyces</taxon>
    </lineage>
</organism>
<feature type="compositionally biased region" description="Basic and acidic residues" evidence="1">
    <location>
        <begin position="42"/>
        <end position="53"/>
    </location>
</feature>
<feature type="compositionally biased region" description="Low complexity" evidence="1">
    <location>
        <begin position="22"/>
        <end position="38"/>
    </location>
</feature>
<accession>A0ABV9VCH7</accession>
<feature type="compositionally biased region" description="Low complexity" evidence="1">
    <location>
        <begin position="1"/>
        <end position="13"/>
    </location>
</feature>
<feature type="region of interest" description="Disordered" evidence="1">
    <location>
        <begin position="1"/>
        <end position="86"/>
    </location>
</feature>
<comment type="caution">
    <text evidence="2">The sequence shown here is derived from an EMBL/GenBank/DDBJ whole genome shotgun (WGS) entry which is preliminary data.</text>
</comment>
<evidence type="ECO:0000313" key="2">
    <source>
        <dbReference type="EMBL" id="MFC4981318.1"/>
    </source>
</evidence>
<evidence type="ECO:0000313" key="3">
    <source>
        <dbReference type="Proteomes" id="UP001595908"/>
    </source>
</evidence>